<dbReference type="Ensembl" id="ENSTGET00000032198.1">
    <property type="protein sequence ID" value="ENSTGEP00000027019.1"/>
    <property type="gene ID" value="ENSTGEG00000021793.1"/>
</dbReference>
<dbReference type="SUPFAM" id="SSF57667">
    <property type="entry name" value="beta-beta-alpha zinc fingers"/>
    <property type="match status" value="1"/>
</dbReference>
<proteinExistence type="predicted"/>
<reference evidence="5" key="3">
    <citation type="submission" date="2025-09" db="UniProtKB">
        <authorList>
            <consortium name="Ensembl"/>
        </authorList>
    </citation>
    <scope>IDENTIFICATION</scope>
</reference>
<dbReference type="GO" id="GO:0008270">
    <property type="term" value="F:zinc ion binding"/>
    <property type="evidence" value="ECO:0007669"/>
    <property type="project" value="UniProtKB-KW"/>
</dbReference>
<accession>A0A8D2FWT9</accession>
<dbReference type="AlphaFoldDB" id="A0A8D2FWT9"/>
<name>A0A8D2FWT9_THEGE</name>
<dbReference type="InterPro" id="IPR013085">
    <property type="entry name" value="U1-CZ_Znf_C2H2"/>
</dbReference>
<keyword evidence="2" id="KW-0863">Zinc-finger</keyword>
<evidence type="ECO:0000313" key="6">
    <source>
        <dbReference type="Proteomes" id="UP000694411"/>
    </source>
</evidence>
<evidence type="ECO:0000313" key="5">
    <source>
        <dbReference type="Ensembl" id="ENSTGEP00000027019.1"/>
    </source>
</evidence>
<evidence type="ECO:0000259" key="4">
    <source>
        <dbReference type="Pfam" id="PF06220"/>
    </source>
</evidence>
<evidence type="ECO:0000256" key="3">
    <source>
        <dbReference type="ARBA" id="ARBA00022833"/>
    </source>
</evidence>
<sequence length="189" mass="20904">FLILSNNEKDSYCQRFLFLSNMPMYACDYCNKYLTHDSSSVKKIFYSGIYKENMKDCCQNGVEEQAQISSYSILCPSPAGAMIPPSPKSPCSSLTWYDASISYKGPSRDVNDGFSSSWDDDSGTCSWNEAAMGGHMPMMPRPPVMEPPTCSMMMPAEPRMTHYPDEVNPTAKPTVPSDICGQGSGDMCQ</sequence>
<organism evidence="5 6">
    <name type="scientific">Theropithecus gelada</name>
    <name type="common">Gelada baboon</name>
    <dbReference type="NCBI Taxonomy" id="9565"/>
    <lineage>
        <taxon>Eukaryota</taxon>
        <taxon>Metazoa</taxon>
        <taxon>Chordata</taxon>
        <taxon>Craniata</taxon>
        <taxon>Vertebrata</taxon>
        <taxon>Euteleostomi</taxon>
        <taxon>Mammalia</taxon>
        <taxon>Eutheria</taxon>
        <taxon>Euarchontoglires</taxon>
        <taxon>Primates</taxon>
        <taxon>Haplorrhini</taxon>
        <taxon>Catarrhini</taxon>
        <taxon>Cercopithecidae</taxon>
        <taxon>Cercopithecinae</taxon>
        <taxon>Theropithecus</taxon>
    </lineage>
</organism>
<protein>
    <recommendedName>
        <fullName evidence="4">U1-C C2H2-type zinc finger domain-containing protein</fullName>
    </recommendedName>
</protein>
<evidence type="ECO:0000256" key="1">
    <source>
        <dbReference type="ARBA" id="ARBA00022723"/>
    </source>
</evidence>
<keyword evidence="1" id="KW-0479">Metal-binding</keyword>
<keyword evidence="6" id="KW-1185">Reference proteome</keyword>
<reference evidence="5" key="1">
    <citation type="submission" date="2018-05" db="EMBL/GenBank/DDBJ databases">
        <title>Whole genome of Theropithecus gelada.</title>
        <authorList>
            <person name="Chiou K.L."/>
            <person name="Snyder-Mackler N."/>
        </authorList>
    </citation>
    <scope>NUCLEOTIDE SEQUENCE [LARGE SCALE GENOMIC DNA]</scope>
</reference>
<dbReference type="Gene3D" id="3.30.160.60">
    <property type="entry name" value="Classic Zinc Finger"/>
    <property type="match status" value="1"/>
</dbReference>
<evidence type="ECO:0000256" key="2">
    <source>
        <dbReference type="ARBA" id="ARBA00022771"/>
    </source>
</evidence>
<dbReference type="InterPro" id="IPR036236">
    <property type="entry name" value="Znf_C2H2_sf"/>
</dbReference>
<dbReference type="Proteomes" id="UP000694411">
    <property type="component" value="Chromosome 3"/>
</dbReference>
<keyword evidence="3" id="KW-0862">Zinc</keyword>
<feature type="domain" description="U1-C C2H2-type zinc finger" evidence="4">
    <location>
        <begin position="22"/>
        <end position="48"/>
    </location>
</feature>
<dbReference type="Pfam" id="PF06220">
    <property type="entry name" value="zf-U1"/>
    <property type="match status" value="1"/>
</dbReference>
<reference evidence="5" key="2">
    <citation type="submission" date="2025-08" db="UniProtKB">
        <authorList>
            <consortium name="Ensembl"/>
        </authorList>
    </citation>
    <scope>IDENTIFICATION</scope>
</reference>